<dbReference type="Proteomes" id="UP000003240">
    <property type="component" value="Unassembled WGS sequence"/>
</dbReference>
<proteinExistence type="predicted"/>
<feature type="domain" description="Flavoprotein" evidence="1">
    <location>
        <begin position="31"/>
        <end position="140"/>
    </location>
</feature>
<dbReference type="InterPro" id="IPR003382">
    <property type="entry name" value="Flavoprotein"/>
</dbReference>
<dbReference type="eggNOG" id="COG0452">
    <property type="taxonomic scope" value="Bacteria"/>
</dbReference>
<keyword evidence="3" id="KW-1185">Reference proteome</keyword>
<dbReference type="STRING" id="1009370.ALO_06798"/>
<accession>F7NH16</accession>
<gene>
    <name evidence="2" type="ORF">ALO_06798</name>
</gene>
<sequence length="259" mass="27911">MDYEAMVKLITAEVMKRLQAVPSSRRRHKALAVFTGGGIGLEPALNQLQRLQDQGIVFTAVLSRPAEQVVGSRRLREALGEDLEIIDSQSPYPGRQLREAAVILVPVLTQNTAAKLALTLSDTLASTVVLQALMLGKPVLAAQNAADPRDAWRVKEQIGEASPALRQALETNLKKIAGFGVRLMPVEQLMQETCKILERTERREPAAAAAAKCGLIDAAAVQAAASRGETVIIAPARALVTPLARDLARECGLELRKET</sequence>
<dbReference type="OrthoDB" id="3732621at2"/>
<dbReference type="RefSeq" id="WP_004573179.1">
    <property type="nucleotide sequence ID" value="NZ_AFGF01000050.1"/>
</dbReference>
<comment type="caution">
    <text evidence="2">The sequence shown here is derived from an EMBL/GenBank/DDBJ whole genome shotgun (WGS) entry which is preliminary data.</text>
</comment>
<dbReference type="Gene3D" id="3.40.50.1950">
    <property type="entry name" value="Flavin prenyltransferase-like"/>
    <property type="match status" value="1"/>
</dbReference>
<dbReference type="SUPFAM" id="SSF52507">
    <property type="entry name" value="Homo-oligomeric flavin-containing Cys decarboxylases, HFCD"/>
    <property type="match status" value="1"/>
</dbReference>
<name>F7NH16_9FIRM</name>
<dbReference type="AlphaFoldDB" id="F7NH16"/>
<protein>
    <submittedName>
        <fullName evidence="2">Flavoprotein</fullName>
    </submittedName>
</protein>
<evidence type="ECO:0000313" key="2">
    <source>
        <dbReference type="EMBL" id="EGO64747.1"/>
    </source>
</evidence>
<evidence type="ECO:0000313" key="3">
    <source>
        <dbReference type="Proteomes" id="UP000003240"/>
    </source>
</evidence>
<reference evidence="2 3" key="1">
    <citation type="journal article" date="2011" name="EMBO J.">
        <title>Structural diversity of bacterial flagellar motors.</title>
        <authorList>
            <person name="Chen S."/>
            <person name="Beeby M."/>
            <person name="Murphy G.E."/>
            <person name="Leadbetter J.R."/>
            <person name="Hendrixson D.R."/>
            <person name="Briegel A."/>
            <person name="Li Z."/>
            <person name="Shi J."/>
            <person name="Tocheva E.I."/>
            <person name="Muller A."/>
            <person name="Dobro M.J."/>
            <person name="Jensen G.J."/>
        </authorList>
    </citation>
    <scope>NUCLEOTIDE SEQUENCE [LARGE SCALE GENOMIC DNA]</scope>
    <source>
        <strain evidence="2 3">DSM 6540</strain>
    </source>
</reference>
<organism evidence="2 3">
    <name type="scientific">Acetonema longum DSM 6540</name>
    <dbReference type="NCBI Taxonomy" id="1009370"/>
    <lineage>
        <taxon>Bacteria</taxon>
        <taxon>Bacillati</taxon>
        <taxon>Bacillota</taxon>
        <taxon>Negativicutes</taxon>
        <taxon>Acetonemataceae</taxon>
        <taxon>Acetonema</taxon>
    </lineage>
</organism>
<dbReference type="GO" id="GO:0003824">
    <property type="term" value="F:catalytic activity"/>
    <property type="evidence" value="ECO:0007669"/>
    <property type="project" value="InterPro"/>
</dbReference>
<dbReference type="InterPro" id="IPR036551">
    <property type="entry name" value="Flavin_trans-like"/>
</dbReference>
<dbReference type="EMBL" id="AFGF01000050">
    <property type="protein sequence ID" value="EGO64747.1"/>
    <property type="molecule type" value="Genomic_DNA"/>
</dbReference>
<dbReference type="Pfam" id="PF02441">
    <property type="entry name" value="Flavoprotein"/>
    <property type="match status" value="1"/>
</dbReference>
<evidence type="ECO:0000259" key="1">
    <source>
        <dbReference type="Pfam" id="PF02441"/>
    </source>
</evidence>